<dbReference type="GO" id="GO:0051538">
    <property type="term" value="F:3 iron, 4 sulfur cluster binding"/>
    <property type="evidence" value="ECO:0007669"/>
    <property type="project" value="UniProtKB-KW"/>
</dbReference>
<keyword evidence="8" id="KW-0288">FMN</keyword>
<evidence type="ECO:0000256" key="1">
    <source>
        <dbReference type="ARBA" id="ARBA00001917"/>
    </source>
</evidence>
<keyword evidence="16" id="KW-0003">3Fe-4S</keyword>
<dbReference type="CDD" id="cd02808">
    <property type="entry name" value="GltS_FMN"/>
    <property type="match status" value="1"/>
</dbReference>
<dbReference type="NCBIfam" id="NF008730">
    <property type="entry name" value="PRK11750.1"/>
    <property type="match status" value="1"/>
</dbReference>
<keyword evidence="7" id="KW-0285">Flavoprotein</keyword>
<keyword evidence="6" id="KW-0028">Amino-acid biosynthesis</keyword>
<dbReference type="SUPFAM" id="SSF69336">
    <property type="entry name" value="Alpha subunit of glutamate synthase, C-terminal domain"/>
    <property type="match status" value="1"/>
</dbReference>
<accession>A0A2N3LAN0</accession>
<keyword evidence="10" id="KW-0274">FAD</keyword>
<evidence type="ECO:0000256" key="17">
    <source>
        <dbReference type="ARBA" id="ARBA00037898"/>
    </source>
</evidence>
<keyword evidence="9" id="KW-0479">Metal-binding</keyword>
<keyword evidence="13" id="KW-0408">Iron</keyword>
<dbReference type="FunFam" id="2.160.20.60:FF:000001">
    <property type="entry name" value="Glutamate synthase, large subunit"/>
    <property type="match status" value="1"/>
</dbReference>
<dbReference type="FunFam" id="3.20.20.70:FF:000097">
    <property type="entry name" value="Glutamate synthase, large subunit"/>
    <property type="match status" value="1"/>
</dbReference>
<dbReference type="FunFam" id="3.60.20.10:FF:000001">
    <property type="entry name" value="Glutamate synthase, large subunit"/>
    <property type="match status" value="1"/>
</dbReference>
<reference evidence="23 24" key="1">
    <citation type="submission" date="2017-09" db="EMBL/GenBank/DDBJ databases">
        <title>Biodiversity and function of Thalassospira species in the particle-attached aromatic-hydrocarbon-degrading consortia from the surface seawater of the China South Sea.</title>
        <authorList>
            <person name="Dong C."/>
            <person name="Lai Q."/>
            <person name="Shao Z."/>
        </authorList>
    </citation>
    <scope>NUCLEOTIDE SEQUENCE [LARGE SCALE GENOMIC DNA]</scope>
    <source>
        <strain evidence="23 24">139Z-12</strain>
    </source>
</reference>
<dbReference type="GO" id="GO:0046872">
    <property type="term" value="F:metal ion binding"/>
    <property type="evidence" value="ECO:0007669"/>
    <property type="project" value="UniProtKB-KW"/>
</dbReference>
<keyword evidence="15" id="KW-0314">Glutamate biosynthesis</keyword>
<dbReference type="InterPro" id="IPR006982">
    <property type="entry name" value="Glu_synth_centr_N"/>
</dbReference>
<keyword evidence="24" id="KW-1185">Reference proteome</keyword>
<dbReference type="SUPFAM" id="SSF56235">
    <property type="entry name" value="N-terminal nucleophile aminohydrolases (Ntn hydrolases)"/>
    <property type="match status" value="1"/>
</dbReference>
<evidence type="ECO:0000313" key="23">
    <source>
        <dbReference type="EMBL" id="PKR59838.1"/>
    </source>
</evidence>
<dbReference type="InterPro" id="IPR029055">
    <property type="entry name" value="Ntn_hydrolases_N"/>
</dbReference>
<comment type="catalytic activity">
    <reaction evidence="18">
        <text>2 L-glutamate + NADP(+) = L-glutamine + 2-oxoglutarate + NADPH + H(+)</text>
        <dbReference type="Rhea" id="RHEA:15501"/>
        <dbReference type="ChEBI" id="CHEBI:15378"/>
        <dbReference type="ChEBI" id="CHEBI:16810"/>
        <dbReference type="ChEBI" id="CHEBI:29985"/>
        <dbReference type="ChEBI" id="CHEBI:57783"/>
        <dbReference type="ChEBI" id="CHEBI:58349"/>
        <dbReference type="ChEBI" id="CHEBI:58359"/>
        <dbReference type="EC" id="1.4.1.13"/>
    </reaction>
</comment>
<dbReference type="PROSITE" id="PS51278">
    <property type="entry name" value="GATASE_TYPE_2"/>
    <property type="match status" value="1"/>
</dbReference>
<protein>
    <recommendedName>
        <fullName evidence="19">Glutamate synthase [NADPH] large chain</fullName>
        <ecNumber evidence="5">1.4.1.13</ecNumber>
    </recommendedName>
    <alternativeName>
        <fullName evidence="20">Glutamate synthase subunit alpha</fullName>
    </alternativeName>
</protein>
<dbReference type="InterPro" id="IPR036485">
    <property type="entry name" value="Glu_synth_asu_C_sf"/>
</dbReference>
<feature type="domain" description="Glutamine amidotransferase type-2" evidence="22">
    <location>
        <begin position="43"/>
        <end position="438"/>
    </location>
</feature>
<dbReference type="Pfam" id="PF01493">
    <property type="entry name" value="GXGXG"/>
    <property type="match status" value="1"/>
</dbReference>
<evidence type="ECO:0000256" key="15">
    <source>
        <dbReference type="ARBA" id="ARBA00023164"/>
    </source>
</evidence>
<evidence type="ECO:0000256" key="14">
    <source>
        <dbReference type="ARBA" id="ARBA00023014"/>
    </source>
</evidence>
<evidence type="ECO:0000256" key="19">
    <source>
        <dbReference type="ARBA" id="ARBA00072108"/>
    </source>
</evidence>
<dbReference type="InterPro" id="IPR002489">
    <property type="entry name" value="Glu_synth_asu_C"/>
</dbReference>
<evidence type="ECO:0000256" key="21">
    <source>
        <dbReference type="SAM" id="MobiDB-lite"/>
    </source>
</evidence>
<evidence type="ECO:0000256" key="11">
    <source>
        <dbReference type="ARBA" id="ARBA00022962"/>
    </source>
</evidence>
<comment type="pathway">
    <text evidence="17">Amino-acid biosynthesis; L-glutamate biosynthesis via GLT pathway; L-glutamate from 2-oxoglutarate and L-glutamine (NADP(+) route): step 1/1.</text>
</comment>
<evidence type="ECO:0000256" key="18">
    <source>
        <dbReference type="ARBA" id="ARBA00048151"/>
    </source>
</evidence>
<dbReference type="GO" id="GO:0006537">
    <property type="term" value="P:glutamate biosynthetic process"/>
    <property type="evidence" value="ECO:0007669"/>
    <property type="project" value="UniProtKB-KW"/>
</dbReference>
<dbReference type="GO" id="GO:0019676">
    <property type="term" value="P:ammonia assimilation cycle"/>
    <property type="evidence" value="ECO:0007669"/>
    <property type="project" value="TreeGrafter"/>
</dbReference>
<dbReference type="SUPFAM" id="SSF51395">
    <property type="entry name" value="FMN-linked oxidoreductases"/>
    <property type="match status" value="1"/>
</dbReference>
<evidence type="ECO:0000256" key="8">
    <source>
        <dbReference type="ARBA" id="ARBA00022643"/>
    </source>
</evidence>
<dbReference type="Gene3D" id="3.20.20.70">
    <property type="entry name" value="Aldolase class I"/>
    <property type="match status" value="2"/>
</dbReference>
<evidence type="ECO:0000256" key="12">
    <source>
        <dbReference type="ARBA" id="ARBA00023002"/>
    </source>
</evidence>
<evidence type="ECO:0000256" key="7">
    <source>
        <dbReference type="ARBA" id="ARBA00022630"/>
    </source>
</evidence>
<proteinExistence type="inferred from homology"/>
<evidence type="ECO:0000256" key="10">
    <source>
        <dbReference type="ARBA" id="ARBA00022827"/>
    </source>
</evidence>
<organism evidence="23 24">
    <name type="scientific">Thalassospira lohafexi</name>
    <dbReference type="NCBI Taxonomy" id="744227"/>
    <lineage>
        <taxon>Bacteria</taxon>
        <taxon>Pseudomonadati</taxon>
        <taxon>Pseudomonadota</taxon>
        <taxon>Alphaproteobacteria</taxon>
        <taxon>Rhodospirillales</taxon>
        <taxon>Thalassospiraceae</taxon>
        <taxon>Thalassospira</taxon>
    </lineage>
</organism>
<comment type="similarity">
    <text evidence="4">Belongs to the glutamate synthase family.</text>
</comment>
<evidence type="ECO:0000256" key="4">
    <source>
        <dbReference type="ARBA" id="ARBA00009716"/>
    </source>
</evidence>
<dbReference type="GO" id="GO:0004355">
    <property type="term" value="F:glutamate synthase (NADPH) activity"/>
    <property type="evidence" value="ECO:0007669"/>
    <property type="project" value="UniProtKB-EC"/>
</dbReference>
<dbReference type="EC" id="1.4.1.13" evidence="5"/>
<evidence type="ECO:0000259" key="22">
    <source>
        <dbReference type="PROSITE" id="PS51278"/>
    </source>
</evidence>
<dbReference type="RefSeq" id="WP_101298877.1">
    <property type="nucleotide sequence ID" value="NZ_NXGX01000001.1"/>
</dbReference>
<keyword evidence="14" id="KW-0411">Iron-sulfur</keyword>
<evidence type="ECO:0000256" key="2">
    <source>
        <dbReference type="ARBA" id="ARBA00001927"/>
    </source>
</evidence>
<evidence type="ECO:0000256" key="9">
    <source>
        <dbReference type="ARBA" id="ARBA00022723"/>
    </source>
</evidence>
<evidence type="ECO:0000256" key="16">
    <source>
        <dbReference type="ARBA" id="ARBA00023291"/>
    </source>
</evidence>
<dbReference type="InterPro" id="IPR002932">
    <property type="entry name" value="Glu_synthdom"/>
</dbReference>
<dbReference type="Pfam" id="PF00310">
    <property type="entry name" value="GATase_2"/>
    <property type="match status" value="1"/>
</dbReference>
<dbReference type="InterPro" id="IPR013785">
    <property type="entry name" value="Aldolase_TIM"/>
</dbReference>
<dbReference type="Gene3D" id="3.60.20.10">
    <property type="entry name" value="Glutamine Phosphoribosylpyrophosphate, subunit 1, domain 1"/>
    <property type="match status" value="1"/>
</dbReference>
<gene>
    <name evidence="23" type="ORF">COO92_00205</name>
</gene>
<dbReference type="CDD" id="cd00982">
    <property type="entry name" value="gltB_C"/>
    <property type="match status" value="1"/>
</dbReference>
<dbReference type="CDD" id="cd00713">
    <property type="entry name" value="GltS"/>
    <property type="match status" value="1"/>
</dbReference>
<dbReference type="Pfam" id="PF01645">
    <property type="entry name" value="Glu_synthase"/>
    <property type="match status" value="1"/>
</dbReference>
<dbReference type="InterPro" id="IPR050711">
    <property type="entry name" value="ET-N_metabolism_enzyme"/>
</dbReference>
<comment type="caution">
    <text evidence="23">The sequence shown here is derived from an EMBL/GenBank/DDBJ whole genome shotgun (WGS) entry which is preliminary data.</text>
</comment>
<dbReference type="PANTHER" id="PTHR11938">
    <property type="entry name" value="FAD NADPH DEHYDROGENASE/OXIDOREDUCTASE"/>
    <property type="match status" value="1"/>
</dbReference>
<comment type="cofactor">
    <cofactor evidence="1">
        <name>FMN</name>
        <dbReference type="ChEBI" id="CHEBI:58210"/>
    </cofactor>
</comment>
<comment type="cofactor">
    <cofactor evidence="2">
        <name>[3Fe-4S] cluster</name>
        <dbReference type="ChEBI" id="CHEBI:21137"/>
    </cofactor>
</comment>
<dbReference type="PANTHER" id="PTHR11938:SF133">
    <property type="entry name" value="GLUTAMATE SYNTHASE (NADH)"/>
    <property type="match status" value="1"/>
</dbReference>
<dbReference type="EMBL" id="NXGX01000001">
    <property type="protein sequence ID" value="PKR59838.1"/>
    <property type="molecule type" value="Genomic_DNA"/>
</dbReference>
<dbReference type="Proteomes" id="UP000233332">
    <property type="component" value="Unassembled WGS sequence"/>
</dbReference>
<comment type="cofactor">
    <cofactor evidence="3">
        <name>FAD</name>
        <dbReference type="ChEBI" id="CHEBI:57692"/>
    </cofactor>
</comment>
<evidence type="ECO:0000256" key="3">
    <source>
        <dbReference type="ARBA" id="ARBA00001974"/>
    </source>
</evidence>
<keyword evidence="12" id="KW-0560">Oxidoreductase</keyword>
<evidence type="ECO:0000256" key="13">
    <source>
        <dbReference type="ARBA" id="ARBA00023004"/>
    </source>
</evidence>
<feature type="region of interest" description="Disordered" evidence="21">
    <location>
        <begin position="921"/>
        <end position="946"/>
    </location>
</feature>
<evidence type="ECO:0000256" key="20">
    <source>
        <dbReference type="ARBA" id="ARBA00079921"/>
    </source>
</evidence>
<evidence type="ECO:0000256" key="6">
    <source>
        <dbReference type="ARBA" id="ARBA00022605"/>
    </source>
</evidence>
<name>A0A2N3LAN0_9PROT</name>
<evidence type="ECO:0000313" key="24">
    <source>
        <dbReference type="Proteomes" id="UP000233332"/>
    </source>
</evidence>
<dbReference type="Pfam" id="PF04898">
    <property type="entry name" value="Glu_syn_central"/>
    <property type="match status" value="1"/>
</dbReference>
<keyword evidence="11" id="KW-0315">Glutamine amidotransferase</keyword>
<evidence type="ECO:0000256" key="5">
    <source>
        <dbReference type="ARBA" id="ARBA00012079"/>
    </source>
</evidence>
<dbReference type="InterPro" id="IPR017932">
    <property type="entry name" value="GATase_2_dom"/>
</dbReference>
<dbReference type="Gene3D" id="2.160.20.60">
    <property type="entry name" value="Glutamate synthase, alpha subunit, C-terminal domain"/>
    <property type="match status" value="1"/>
</dbReference>
<sequence>MNKIVQDKVLQGTGAVEIARFEKNAAYLEASGMYDPAEEHANCGVGLVGAIDGKPRREVVEAGIEALKAIWHRGAVDADGKTGDGAGIHLQIPQDFFKAYLKVINQEAPESLIAVGQVFLPRIDMAAQERCRAIVETEILKQGYGILGWRQVPVDVSVIGEKANQTRPEIEQVLIGVRDDVDEEQFEIDLYAIRRRIEKAVLSEAIKDFYICSMSCRSVIYKGMFLAEDVDTFYPDLRDERFVSNFCVYHQRYSTNTFPSWPLAQPFRVLAHNGEINTLRGNVNWMKSHEARMAHDAFAESIDDLKPVIQPGSSDSAALDAVFELMVRAGRDLPMVKTMMVPEAWSKKASTPDSYKNLYAYCNAVMEPWDGPAALAAYGGKWLMGGTDRNGLRPLRYAVTGNGLLIAGSEAGMVHIDEESCIEKGRLGPGQMIAVNLEEGKLFHDGELKDRLANRRDWSKWVGRTKVLDDLISPDRIEPAHIKKEHLLRLQKSMGLTHEDLELILHPMGEDGKEAIGSMGDDTPLAILSDRYRGLHHFFRQNFSQVTNPPIDSLREARVMSLKTRLGNLGNILDEDESQCDLLQLESPVLTNAEYDAMRGYMGDTAVEIDTTFDINGGKMALREAISRIQREAEEAVRGGALHVILTDEGISETRAAIPMVLATGGVHSHLVKTSLRTYISLNIRSAECMDVHYFAVLIGVGATTVNAYLAQEGLLDRYARGLFPNVAGSVEVMQRFKAAIDAGLLKIMSKMGISIISSYRGGYNFESIGLSRSLVAEFFPGMPSRISGIGLQGIQRRCIAQHKEAFNGNVVTLPVGGLYKYRRSGERHVWTGPLIHTLQSAVTTGSYNTFRKFSEGLRSREPLHLRDLLDFRSDRKAVHQDKVESITEIRKRFVTPGMSHGALSTEAHEALAIAMNRIGAKSNSGEGGESRERFRPRANGDNARSSIKQVASGRFGVTAEYLNNCEEIQIKVAQGAKPGEGGQLPGFKVTVEIAQLRNATPGVTLISPPPHHDIYSIEDLAQLIYDLKQINPRCKVCVKLVSRSGVGTIAAGVAKAKADVILISGYDGGTGASPQTSIKYAGIPWEMGLSEVNQVLTLNNLRSKVKLRVDGGFKTGRDVVIGAMLGAEEFGIGTASLIALGCIMVRQCHSNTCPVGVCTQDPALRAKFVGTPDKLVNLFTFMAEEVKDVLAELGYDKLEDVIGRSELLQQVHRGAKDLVDLDLNPLLAQADAGGHARFCTTVGRNEVPDTLDAQMIKDARPLLEDGEKMQLQYNIQNTQRAIGTRMSSLITQKYGMTGLKPGHLHVRLRGSAGQSLGAFAVQGLKIEVQGDANDYVGKGLSGGTIVLRPRPSSPLKTNENTIIGNTILYGASAGKLFAAGQAGERFCVRNSGATVVVEGCGSNGCEYMTGGTAVILGSVGENFGAGMTGGMAFIYDVNGTFADVVNDGSILYQRIETQHWDEQCRALIEEHVAETESGYARTILDNWDRERGHFWQIVPKEIVDKLEHPIRSMSEDQATA</sequence>